<comment type="caution">
    <text evidence="1">The sequence shown here is derived from an EMBL/GenBank/DDBJ whole genome shotgun (WGS) entry which is preliminary data.</text>
</comment>
<organism evidence="1 2">
    <name type="scientific">Paraburkholderia haematera</name>
    <dbReference type="NCBI Taxonomy" id="2793077"/>
    <lineage>
        <taxon>Bacteria</taxon>
        <taxon>Pseudomonadati</taxon>
        <taxon>Pseudomonadota</taxon>
        <taxon>Betaproteobacteria</taxon>
        <taxon>Burkholderiales</taxon>
        <taxon>Burkholderiaceae</taxon>
        <taxon>Paraburkholderia</taxon>
    </lineage>
</organism>
<protein>
    <submittedName>
        <fullName evidence="1">Uncharacterized protein</fullName>
    </submittedName>
</protein>
<keyword evidence="2" id="KW-1185">Reference proteome</keyword>
<evidence type="ECO:0000313" key="2">
    <source>
        <dbReference type="Proteomes" id="UP000672526"/>
    </source>
</evidence>
<proteinExistence type="predicted"/>
<reference evidence="1 2" key="1">
    <citation type="submission" date="2021-02" db="EMBL/GenBank/DDBJ databases">
        <authorList>
            <person name="Vanwijnsberghe S."/>
        </authorList>
    </citation>
    <scope>NUCLEOTIDE SEQUENCE [LARGE SCALE GENOMIC DNA]</scope>
    <source>
        <strain evidence="1 2">LMG 31837</strain>
    </source>
</reference>
<evidence type="ECO:0000313" key="1">
    <source>
        <dbReference type="EMBL" id="CAE6688062.1"/>
    </source>
</evidence>
<accession>A0ABM8QBF4</accession>
<gene>
    <name evidence="1" type="ORF">R69888_00082</name>
</gene>
<sequence length="112" mass="12444">MEVNIATRASWKDLEQLRMHILNGTETTAVKNVKKLLMKGLADAIEIAEWRRGAKDGGASGNKLMVTIDLSVRPNGRKTTGRENARNGISLIAQLDEALTEKKTTRKELLSW</sequence>
<dbReference type="Proteomes" id="UP000672526">
    <property type="component" value="Unassembled WGS sequence"/>
</dbReference>
<dbReference type="EMBL" id="CAJNBK010000001">
    <property type="protein sequence ID" value="CAE6688062.1"/>
    <property type="molecule type" value="Genomic_DNA"/>
</dbReference>
<name>A0ABM8QBF4_9BURK</name>
<dbReference type="RefSeq" id="WP_211608630.1">
    <property type="nucleotide sequence ID" value="NZ_CAJNBK010000001.1"/>
</dbReference>